<proteinExistence type="predicted"/>
<dbReference type="RefSeq" id="WP_126109533.1">
    <property type="nucleotide sequence ID" value="NZ_CP034465.1"/>
</dbReference>
<organism evidence="1 2">
    <name type="scientific">Jeotgalibaca ciconiae</name>
    <dbReference type="NCBI Taxonomy" id="2496265"/>
    <lineage>
        <taxon>Bacteria</taxon>
        <taxon>Bacillati</taxon>
        <taxon>Bacillota</taxon>
        <taxon>Bacilli</taxon>
        <taxon>Lactobacillales</taxon>
        <taxon>Carnobacteriaceae</taxon>
        <taxon>Jeotgalibaca</taxon>
    </lineage>
</organism>
<dbReference type="Proteomes" id="UP000273326">
    <property type="component" value="Chromosome"/>
</dbReference>
<evidence type="ECO:0000313" key="2">
    <source>
        <dbReference type="Proteomes" id="UP000273326"/>
    </source>
</evidence>
<evidence type="ECO:0000313" key="1">
    <source>
        <dbReference type="EMBL" id="AZP04277.1"/>
    </source>
</evidence>
<dbReference type="EMBL" id="CP034465">
    <property type="protein sequence ID" value="AZP04277.1"/>
    <property type="molecule type" value="Genomic_DNA"/>
</dbReference>
<dbReference type="AlphaFoldDB" id="A0A3Q9BME8"/>
<keyword evidence="2" id="KW-1185">Reference proteome</keyword>
<dbReference type="OrthoDB" id="280334at2"/>
<gene>
    <name evidence="1" type="ORF">EJN90_06265</name>
</gene>
<protein>
    <submittedName>
        <fullName evidence="1">Flagellar basal body rod modification protein</fullName>
    </submittedName>
</protein>
<keyword evidence="1" id="KW-0282">Flagellum</keyword>
<reference evidence="2" key="1">
    <citation type="submission" date="2018-12" db="EMBL/GenBank/DDBJ databases">
        <title>Complete genome sequencing of Jeotgalibaca sp. H21T32.</title>
        <authorList>
            <person name="Bae J.-W."/>
            <person name="Lee S.-Y."/>
        </authorList>
    </citation>
    <scope>NUCLEOTIDE SEQUENCE [LARGE SCALE GENOMIC DNA]</scope>
    <source>
        <strain evidence="2">H21T32</strain>
    </source>
</reference>
<accession>A0A3Q9BME8</accession>
<sequence>MEISQNFTIGSTNQVQTAAKKSNSDMNMDDFLKILAASLQMPSMGGSEGGSDSSMDYMSQMIQFSTIEQLQDLSESLTTTMLMTQQQQALSMIGKEATVVQDGERVTGIVEKAKFLNGYATLQINGKDYYMSSVMEVGANTQ</sequence>
<keyword evidence="1" id="KW-0966">Cell projection</keyword>
<name>A0A3Q9BME8_9LACT</name>
<dbReference type="KEGG" id="jeh:EJN90_06265"/>
<keyword evidence="1" id="KW-0969">Cilium</keyword>